<keyword evidence="1" id="KW-0805">Transcription regulation</keyword>
<feature type="DNA-binding region" description="OmpR/PhoB-type" evidence="4">
    <location>
        <begin position="120"/>
        <end position="224"/>
    </location>
</feature>
<dbReference type="RefSeq" id="WP_010744253.1">
    <property type="nucleotide sequence ID" value="NZ_CP104393.1"/>
</dbReference>
<keyword evidence="3" id="KW-0804">Transcription</keyword>
<protein>
    <submittedName>
        <fullName evidence="6">Winged helix-turn-helix domain-containing protein</fullName>
    </submittedName>
</protein>
<keyword evidence="2 4" id="KW-0238">DNA-binding</keyword>
<evidence type="ECO:0000256" key="3">
    <source>
        <dbReference type="ARBA" id="ARBA00023163"/>
    </source>
</evidence>
<organism evidence="6 7">
    <name type="scientific">Enterococcus raffinosus</name>
    <dbReference type="NCBI Taxonomy" id="71452"/>
    <lineage>
        <taxon>Bacteria</taxon>
        <taxon>Bacillati</taxon>
        <taxon>Bacillota</taxon>
        <taxon>Bacilli</taxon>
        <taxon>Lactobacillales</taxon>
        <taxon>Enterococcaceae</taxon>
        <taxon>Enterococcus</taxon>
    </lineage>
</organism>
<evidence type="ECO:0000256" key="1">
    <source>
        <dbReference type="ARBA" id="ARBA00023015"/>
    </source>
</evidence>
<accession>A0AAW8TCH8</accession>
<evidence type="ECO:0000256" key="2">
    <source>
        <dbReference type="ARBA" id="ARBA00023125"/>
    </source>
</evidence>
<evidence type="ECO:0000259" key="5">
    <source>
        <dbReference type="PROSITE" id="PS51755"/>
    </source>
</evidence>
<dbReference type="SUPFAM" id="SSF46894">
    <property type="entry name" value="C-terminal effector domain of the bipartite response regulators"/>
    <property type="match status" value="1"/>
</dbReference>
<gene>
    <name evidence="6" type="ORF">P7D69_18235</name>
</gene>
<dbReference type="Pfam" id="PF00486">
    <property type="entry name" value="Trans_reg_C"/>
    <property type="match status" value="1"/>
</dbReference>
<dbReference type="GO" id="GO:0003677">
    <property type="term" value="F:DNA binding"/>
    <property type="evidence" value="ECO:0007669"/>
    <property type="project" value="UniProtKB-UniRule"/>
</dbReference>
<dbReference type="GO" id="GO:0006355">
    <property type="term" value="P:regulation of DNA-templated transcription"/>
    <property type="evidence" value="ECO:0007669"/>
    <property type="project" value="InterPro"/>
</dbReference>
<proteinExistence type="predicted"/>
<dbReference type="EMBL" id="JARPXL010000027">
    <property type="protein sequence ID" value="MDT2546289.1"/>
    <property type="molecule type" value="Genomic_DNA"/>
</dbReference>
<dbReference type="GO" id="GO:0000160">
    <property type="term" value="P:phosphorelay signal transduction system"/>
    <property type="evidence" value="ECO:0007669"/>
    <property type="project" value="InterPro"/>
</dbReference>
<dbReference type="Proteomes" id="UP001254770">
    <property type="component" value="Unassembled WGS sequence"/>
</dbReference>
<comment type="caution">
    <text evidence="6">The sequence shown here is derived from an EMBL/GenBank/DDBJ whole genome shotgun (WGS) entry which is preliminary data.</text>
</comment>
<reference evidence="6" key="1">
    <citation type="submission" date="2023-03" db="EMBL/GenBank/DDBJ databases">
        <authorList>
            <person name="Shen W."/>
            <person name="Cai J."/>
        </authorList>
    </citation>
    <scope>NUCLEOTIDE SEQUENCE</scope>
    <source>
        <strain evidence="6">Y15</strain>
    </source>
</reference>
<evidence type="ECO:0000313" key="7">
    <source>
        <dbReference type="Proteomes" id="UP001254770"/>
    </source>
</evidence>
<dbReference type="AlphaFoldDB" id="A0AAW8TCH8"/>
<sequence>MCRILLLTKSMMAEQQLEEKIKHLGYEVFCTTELLSRIENQHIPLDFLSCFQVVLLSESIPTEEQGLLLERLNKTALIVIQKRDNEQSEKMEPVLEGIDYFIPINASIEILRDTLSDCIQSTENTKYISQPFSYRQEGVANDSRLERIRFSGLEIIFLKLLIDADGETVSRELLCQEIWNSNLTHSKQAHLSNLAKRIRSKMHEAGIDSSMLTTLWGEGYRLDRALDL</sequence>
<dbReference type="InterPro" id="IPR001867">
    <property type="entry name" value="OmpR/PhoB-type_DNA-bd"/>
</dbReference>
<name>A0AAW8TCH8_9ENTE</name>
<dbReference type="InterPro" id="IPR036388">
    <property type="entry name" value="WH-like_DNA-bd_sf"/>
</dbReference>
<evidence type="ECO:0000313" key="6">
    <source>
        <dbReference type="EMBL" id="MDT2546289.1"/>
    </source>
</evidence>
<feature type="domain" description="OmpR/PhoB-type" evidence="5">
    <location>
        <begin position="120"/>
        <end position="224"/>
    </location>
</feature>
<evidence type="ECO:0000256" key="4">
    <source>
        <dbReference type="PROSITE-ProRule" id="PRU01091"/>
    </source>
</evidence>
<dbReference type="PROSITE" id="PS51755">
    <property type="entry name" value="OMPR_PHOB"/>
    <property type="match status" value="1"/>
</dbReference>
<dbReference type="InterPro" id="IPR016032">
    <property type="entry name" value="Sig_transdc_resp-reg_C-effctor"/>
</dbReference>
<dbReference type="Gene3D" id="1.10.10.10">
    <property type="entry name" value="Winged helix-like DNA-binding domain superfamily/Winged helix DNA-binding domain"/>
    <property type="match status" value="1"/>
</dbReference>